<dbReference type="RefSeq" id="WP_106771262.1">
    <property type="nucleotide sequence ID" value="NZ_PXYK01000004.1"/>
</dbReference>
<reference evidence="2 3" key="1">
    <citation type="submission" date="2018-03" db="EMBL/GenBank/DDBJ databases">
        <title>The draft genome of Mesorhizobium sp. 6GN-30.</title>
        <authorList>
            <person name="Liu L."/>
            <person name="Li L."/>
            <person name="Wang T."/>
            <person name="Zhang X."/>
            <person name="Liang L."/>
        </authorList>
    </citation>
    <scope>NUCLEOTIDE SEQUENCE [LARGE SCALE GENOMIC DNA]</scope>
    <source>
        <strain evidence="2 3">6GN30</strain>
    </source>
</reference>
<dbReference type="Pfam" id="PF01471">
    <property type="entry name" value="PG_binding_1"/>
    <property type="match status" value="1"/>
</dbReference>
<keyword evidence="3" id="KW-1185">Reference proteome</keyword>
<dbReference type="EMBL" id="PXYK01000004">
    <property type="protein sequence ID" value="PSJ64515.1"/>
    <property type="molecule type" value="Genomic_DNA"/>
</dbReference>
<dbReference type="Proteomes" id="UP000241229">
    <property type="component" value="Unassembled WGS sequence"/>
</dbReference>
<organism evidence="2 3">
    <name type="scientific">Kumtagia ephedrae</name>
    <dbReference type="NCBI Taxonomy" id="2116701"/>
    <lineage>
        <taxon>Bacteria</taxon>
        <taxon>Pseudomonadati</taxon>
        <taxon>Pseudomonadota</taxon>
        <taxon>Alphaproteobacteria</taxon>
        <taxon>Hyphomicrobiales</taxon>
        <taxon>Phyllobacteriaceae</taxon>
        <taxon>Kumtagia</taxon>
    </lineage>
</organism>
<dbReference type="InterPro" id="IPR002477">
    <property type="entry name" value="Peptidoglycan-bd-like"/>
</dbReference>
<dbReference type="AlphaFoldDB" id="A0A2P7SQ87"/>
<comment type="caution">
    <text evidence="2">The sequence shown here is derived from an EMBL/GenBank/DDBJ whole genome shotgun (WGS) entry which is preliminary data.</text>
</comment>
<feature type="domain" description="Peptidoglycan binding-like" evidence="1">
    <location>
        <begin position="4"/>
        <end position="60"/>
    </location>
</feature>
<evidence type="ECO:0000313" key="3">
    <source>
        <dbReference type="Proteomes" id="UP000241229"/>
    </source>
</evidence>
<dbReference type="SUPFAM" id="SSF47090">
    <property type="entry name" value="PGBD-like"/>
    <property type="match status" value="1"/>
</dbReference>
<protein>
    <submittedName>
        <fullName evidence="2">TIGR02594 family protein</fullName>
    </submittedName>
</protein>
<evidence type="ECO:0000259" key="1">
    <source>
        <dbReference type="Pfam" id="PF01471"/>
    </source>
</evidence>
<sequence>MATVLDIQLALLARGYDLGRSGADGILGRMTIAAIRKFQADRKLHVKWPGTIGPITLAALGLSGEAAPEPGVSADEIVPPWVALARRKIGLHEKTNNKTLRDWLKSDGNTLGDPAKLPWCGDFIETVIAVTLPDEPLPGNPYWALNWKAFGRPIDIVGLGAIAPFVRPGGGHIGMIVGHDASYFHVLGGNQSNAITITKIAKNRLSGPLRWPATYPLPTEALPRRELDATISTNEA</sequence>
<evidence type="ECO:0000313" key="2">
    <source>
        <dbReference type="EMBL" id="PSJ64515.1"/>
    </source>
</evidence>
<gene>
    <name evidence="2" type="ORF">C7I84_06115</name>
</gene>
<dbReference type="InterPro" id="IPR036365">
    <property type="entry name" value="PGBD-like_sf"/>
</dbReference>
<dbReference type="OrthoDB" id="8113175at2"/>
<dbReference type="InterPro" id="IPR036366">
    <property type="entry name" value="PGBDSf"/>
</dbReference>
<name>A0A2P7SQ87_9HYPH</name>
<accession>A0A2P7SQ87</accession>
<proteinExistence type="predicted"/>
<dbReference type="Gene3D" id="1.10.101.10">
    <property type="entry name" value="PGBD-like superfamily/PGBD"/>
    <property type="match status" value="1"/>
</dbReference>